<dbReference type="EMBL" id="HADZ01001828">
    <property type="protein sequence ID" value="SBP65769.1"/>
    <property type="molecule type" value="Transcribed_RNA"/>
</dbReference>
<dbReference type="AlphaFoldDB" id="A0A1A8BEW1"/>
<feature type="non-terminal residue" evidence="1">
    <location>
        <position position="84"/>
    </location>
</feature>
<protein>
    <submittedName>
        <fullName evidence="1">Uncharacterized protein</fullName>
    </submittedName>
</protein>
<evidence type="ECO:0000313" key="1">
    <source>
        <dbReference type="EMBL" id="SBP65769.1"/>
    </source>
</evidence>
<reference evidence="1" key="1">
    <citation type="submission" date="2016-05" db="EMBL/GenBank/DDBJ databases">
        <authorList>
            <person name="Lavstsen T."/>
            <person name="Jespersen J.S."/>
        </authorList>
    </citation>
    <scope>NUCLEOTIDE SEQUENCE</scope>
    <source>
        <tissue evidence="1">Brain</tissue>
    </source>
</reference>
<gene>
    <name evidence="1" type="primary">EGR_05204</name>
</gene>
<sequence length="84" mass="9807">SYRNVPFPFSFTSDSVSGRNYKAFKNNNNKVLSIRRDIKSRRFDAPPESKSVRLVTSIQTSILFASQPDRTRLKKKFLFYVKTL</sequence>
<accession>A0A1A8BEW1</accession>
<reference evidence="1" key="2">
    <citation type="submission" date="2016-06" db="EMBL/GenBank/DDBJ databases">
        <title>The genome of a short-lived fish provides insights into sex chromosome evolution and the genetic control of aging.</title>
        <authorList>
            <person name="Reichwald K."/>
            <person name="Felder M."/>
            <person name="Petzold A."/>
            <person name="Koch P."/>
            <person name="Groth M."/>
            <person name="Platzer M."/>
        </authorList>
    </citation>
    <scope>NUCLEOTIDE SEQUENCE</scope>
    <source>
        <tissue evidence="1">Brain</tissue>
    </source>
</reference>
<organism evidence="1">
    <name type="scientific">Nothobranchius kadleci</name>
    <name type="common">African annual killifish</name>
    <dbReference type="NCBI Taxonomy" id="1051664"/>
    <lineage>
        <taxon>Eukaryota</taxon>
        <taxon>Metazoa</taxon>
        <taxon>Chordata</taxon>
        <taxon>Craniata</taxon>
        <taxon>Vertebrata</taxon>
        <taxon>Euteleostomi</taxon>
        <taxon>Actinopterygii</taxon>
        <taxon>Neopterygii</taxon>
        <taxon>Teleostei</taxon>
        <taxon>Neoteleostei</taxon>
        <taxon>Acanthomorphata</taxon>
        <taxon>Ovalentaria</taxon>
        <taxon>Atherinomorphae</taxon>
        <taxon>Cyprinodontiformes</taxon>
        <taxon>Nothobranchiidae</taxon>
        <taxon>Nothobranchius</taxon>
    </lineage>
</organism>
<feature type="non-terminal residue" evidence="1">
    <location>
        <position position="1"/>
    </location>
</feature>
<proteinExistence type="predicted"/>
<name>A0A1A8BEW1_NOTKA</name>